<keyword evidence="3" id="KW-0716">Sensory transduction</keyword>
<evidence type="ECO:0000259" key="13">
    <source>
        <dbReference type="Pfam" id="PF00520"/>
    </source>
</evidence>
<evidence type="ECO:0000256" key="1">
    <source>
        <dbReference type="ARBA" id="ARBA00004141"/>
    </source>
</evidence>
<feature type="transmembrane region" description="Helical" evidence="12">
    <location>
        <begin position="631"/>
        <end position="652"/>
    </location>
</feature>
<keyword evidence="7" id="KW-0040">ANK repeat</keyword>
<evidence type="ECO:0000313" key="14">
    <source>
        <dbReference type="Proteomes" id="UP000515160"/>
    </source>
</evidence>
<gene>
    <name evidence="15" type="primary">LOC117564995</name>
</gene>
<protein>
    <submittedName>
        <fullName evidence="15">Transient receptor potential cation channel protein painless-like</fullName>
    </submittedName>
</protein>
<comment type="subcellular location">
    <subcellularLocation>
        <location evidence="1">Membrane</location>
        <topology evidence="1">Multi-pass membrane protein</topology>
    </subcellularLocation>
</comment>
<feature type="transmembrane region" description="Helical" evidence="12">
    <location>
        <begin position="512"/>
        <end position="532"/>
    </location>
</feature>
<evidence type="ECO:0000256" key="11">
    <source>
        <dbReference type="SAM" id="MobiDB-lite"/>
    </source>
</evidence>
<evidence type="ECO:0000256" key="12">
    <source>
        <dbReference type="SAM" id="Phobius"/>
    </source>
</evidence>
<keyword evidence="6 12" id="KW-1133">Transmembrane helix</keyword>
<evidence type="ECO:0000256" key="3">
    <source>
        <dbReference type="ARBA" id="ARBA00022606"/>
    </source>
</evidence>
<keyword evidence="5" id="KW-0677">Repeat</keyword>
<feature type="transmembrane region" description="Helical" evidence="12">
    <location>
        <begin position="538"/>
        <end position="556"/>
    </location>
</feature>
<organism evidence="14 15">
    <name type="scientific">Drosophila albomicans</name>
    <name type="common">Fruit fly</name>
    <dbReference type="NCBI Taxonomy" id="7291"/>
    <lineage>
        <taxon>Eukaryota</taxon>
        <taxon>Metazoa</taxon>
        <taxon>Ecdysozoa</taxon>
        <taxon>Arthropoda</taxon>
        <taxon>Hexapoda</taxon>
        <taxon>Insecta</taxon>
        <taxon>Pterygota</taxon>
        <taxon>Neoptera</taxon>
        <taxon>Endopterygota</taxon>
        <taxon>Diptera</taxon>
        <taxon>Brachycera</taxon>
        <taxon>Muscomorpha</taxon>
        <taxon>Ephydroidea</taxon>
        <taxon>Drosophilidae</taxon>
        <taxon>Drosophila</taxon>
    </lineage>
</organism>
<reference evidence="15" key="1">
    <citation type="submission" date="2025-08" db="UniProtKB">
        <authorList>
            <consortium name="RefSeq"/>
        </authorList>
    </citation>
    <scope>IDENTIFICATION</scope>
    <source>
        <strain evidence="15">15112-1751.03</strain>
        <tissue evidence="15">Whole Adult</tissue>
    </source>
</reference>
<keyword evidence="8" id="KW-0406">Ion transport</keyword>
<evidence type="ECO:0000256" key="4">
    <source>
        <dbReference type="ARBA" id="ARBA00022692"/>
    </source>
</evidence>
<dbReference type="GO" id="GO:0005216">
    <property type="term" value="F:monoatomic ion channel activity"/>
    <property type="evidence" value="ECO:0007669"/>
    <property type="project" value="InterPro"/>
</dbReference>
<keyword evidence="10" id="KW-0407">Ion channel</keyword>
<evidence type="ECO:0000256" key="7">
    <source>
        <dbReference type="ARBA" id="ARBA00023043"/>
    </source>
</evidence>
<dbReference type="InterPro" id="IPR052076">
    <property type="entry name" value="TRP_cation_channel"/>
</dbReference>
<keyword evidence="9 12" id="KW-0472">Membrane</keyword>
<proteinExistence type="predicted"/>
<feature type="transmembrane region" description="Helical" evidence="12">
    <location>
        <begin position="596"/>
        <end position="619"/>
    </location>
</feature>
<dbReference type="SUPFAM" id="SSF48403">
    <property type="entry name" value="Ankyrin repeat"/>
    <property type="match status" value="1"/>
</dbReference>
<feature type="compositionally biased region" description="Basic and acidic residues" evidence="11">
    <location>
        <begin position="875"/>
        <end position="886"/>
    </location>
</feature>
<dbReference type="GO" id="GO:0034703">
    <property type="term" value="C:cation channel complex"/>
    <property type="evidence" value="ECO:0007669"/>
    <property type="project" value="UniProtKB-ARBA"/>
</dbReference>
<dbReference type="Gene3D" id="1.25.40.20">
    <property type="entry name" value="Ankyrin repeat-containing domain"/>
    <property type="match status" value="1"/>
</dbReference>
<feature type="transmembrane region" description="Helical" evidence="12">
    <location>
        <begin position="568"/>
        <end position="590"/>
    </location>
</feature>
<feature type="transmembrane region" description="Helical" evidence="12">
    <location>
        <begin position="752"/>
        <end position="774"/>
    </location>
</feature>
<dbReference type="InterPro" id="IPR002110">
    <property type="entry name" value="Ankyrin_rpt"/>
</dbReference>
<dbReference type="OrthoDB" id="7784786at2759"/>
<name>A0A9C6T1C3_DROAB</name>
<dbReference type="InterPro" id="IPR036770">
    <property type="entry name" value="Ankyrin_rpt-contain_sf"/>
</dbReference>
<dbReference type="InterPro" id="IPR005821">
    <property type="entry name" value="Ion_trans_dom"/>
</dbReference>
<dbReference type="GeneID" id="117564995"/>
<dbReference type="SMART" id="SM00248">
    <property type="entry name" value="ANK"/>
    <property type="match status" value="4"/>
</dbReference>
<feature type="region of interest" description="Disordered" evidence="11">
    <location>
        <begin position="865"/>
        <end position="886"/>
    </location>
</feature>
<dbReference type="Pfam" id="PF00520">
    <property type="entry name" value="Ion_trans"/>
    <property type="match status" value="1"/>
</dbReference>
<dbReference type="Proteomes" id="UP000515160">
    <property type="component" value="Chromosome 2L"/>
</dbReference>
<dbReference type="PANTHER" id="PTHR47143">
    <property type="entry name" value="TRANSIENT RECEPTOR POTENTIAL CATION CHANNEL PROTEIN PAINLESS"/>
    <property type="match status" value="1"/>
</dbReference>
<keyword evidence="2" id="KW-0813">Transport</keyword>
<dbReference type="PANTHER" id="PTHR47143:SF4">
    <property type="entry name" value="TRANSIENT RECEPTOR POTENTIAL CATION CHANNEL PROTEIN PAINLESS"/>
    <property type="match status" value="1"/>
</dbReference>
<evidence type="ECO:0000256" key="2">
    <source>
        <dbReference type="ARBA" id="ARBA00022448"/>
    </source>
</evidence>
<sequence length="934" mass="107511">MENYIEVDNYTDFENAIKNVKDASELTNVYEKLLSMPQRSRFLKLCLEKGCNKNYVNCDTGKAAINYAAESRHFINLFLLIYFNMMGKKDKSVKINIENLNEDSPSADESCPLQILPDIPKGETVNSEHIKDIDHKYKNQTALNYLASHLTSENASEVRECMELLLRNGAAVNAMDNSGEVPLSYVMKNTELSPNDKYELIYMLLQRYTTADSIAKEAWNYLKTNHMKKHSELKRDNLEDMISKRKNLEDMISTNQQIGKGLYLKRRLSDVYSRSNSLQGNYIKNLLERYANRGDVNAMKMLQQILGTISRNDIDFSLMCKSYGKEVFQELLNTPNLQFDYVELAKDFIETMPSEFEKKEEHIKHVELLQILLRNRVGLATVADEEGRPLLSYAALKRNEVAVRQLLRHGAYMGMRNDYKVLPIKNIRPEVIEEHLDYCIQMDAVKSNDSNITMDFTNICHPPNGPNTNPNLRYNDMSTIAYIKKSRNLHHLLNHPIVSTILVHKWQKYSKFFYTHFAIYFIFIILLTTLIVSDYRSISYACLPFIVYLIIHEVVQYNISPVHYFREFFVNGLDILVIILSIIVCCPWWTSRNFETFAVLTSCFRLFSHMSLIPIAWISKPFRMLFMVINTVFKLGILILVVFLFGLCFYIQNGNGTQVKSANETESISFDFDTFASALNKSTIMATGEYDAGNINITSLWQYLLLFGTQVKSANETDSISFDFDTFASALMKSTIMATGEYDAGNINITSLWQYILLFVFVIIVGISLFNLLVAKALNDIQLIQNQAEIFSAINRINVLNTCEVLLYAQYWNILDQFKLFKRPSDNSLRQITIRQYNYPLKISTVYYKNRNKSDIVKANAADSAKNSNCSQNNKTDRVSPDSSLGRKPDIASLKKSIFDSFKTNVIDYKLFKRAVEIAEKNSSRDPQTSQEIE</sequence>
<feature type="domain" description="Ion transport" evidence="13">
    <location>
        <begin position="517"/>
        <end position="788"/>
    </location>
</feature>
<evidence type="ECO:0000256" key="5">
    <source>
        <dbReference type="ARBA" id="ARBA00022737"/>
    </source>
</evidence>
<evidence type="ECO:0000256" key="8">
    <source>
        <dbReference type="ARBA" id="ARBA00023065"/>
    </source>
</evidence>
<accession>A0A9C6T1C3</accession>
<keyword evidence="14" id="KW-1185">Reference proteome</keyword>
<evidence type="ECO:0000256" key="9">
    <source>
        <dbReference type="ARBA" id="ARBA00023136"/>
    </source>
</evidence>
<evidence type="ECO:0000256" key="10">
    <source>
        <dbReference type="ARBA" id="ARBA00023303"/>
    </source>
</evidence>
<keyword evidence="4 12" id="KW-0812">Transmembrane</keyword>
<dbReference type="RefSeq" id="XP_051857903.1">
    <property type="nucleotide sequence ID" value="XM_052001943.1"/>
</dbReference>
<dbReference type="AlphaFoldDB" id="A0A9C6T1C3"/>
<evidence type="ECO:0000256" key="6">
    <source>
        <dbReference type="ARBA" id="ARBA00022989"/>
    </source>
</evidence>
<evidence type="ECO:0000313" key="15">
    <source>
        <dbReference type="RefSeq" id="XP_051857903.1"/>
    </source>
</evidence>